<reference evidence="12 13" key="1">
    <citation type="submission" date="2012-06" db="EMBL/GenBank/DDBJ databases">
        <title>The complete chromosome of genome of Turneriella parva DSM 21527.</title>
        <authorList>
            <consortium name="US DOE Joint Genome Institute (JGI-PGF)"/>
            <person name="Lucas S."/>
            <person name="Han J."/>
            <person name="Lapidus A."/>
            <person name="Bruce D."/>
            <person name="Goodwin L."/>
            <person name="Pitluck S."/>
            <person name="Peters L."/>
            <person name="Kyrpides N."/>
            <person name="Mavromatis K."/>
            <person name="Ivanova N."/>
            <person name="Mikhailova N."/>
            <person name="Chertkov O."/>
            <person name="Detter J.C."/>
            <person name="Tapia R."/>
            <person name="Han C."/>
            <person name="Land M."/>
            <person name="Hauser L."/>
            <person name="Markowitz V."/>
            <person name="Cheng J.-F."/>
            <person name="Hugenholtz P."/>
            <person name="Woyke T."/>
            <person name="Wu D."/>
            <person name="Gronow S."/>
            <person name="Wellnitz S."/>
            <person name="Brambilla E."/>
            <person name="Klenk H.-P."/>
            <person name="Eisen J.A."/>
        </authorList>
    </citation>
    <scope>NUCLEOTIDE SEQUENCE [LARGE SCALE GENOMIC DNA]</scope>
    <source>
        <strain evidence="13">ATCC BAA-1111 / DSM 21527 / NCTC 11395 / H</strain>
    </source>
</reference>
<dbReference type="PRINTS" id="PR00300">
    <property type="entry name" value="CLPPROTEASEA"/>
</dbReference>
<evidence type="ECO:0000256" key="6">
    <source>
        <dbReference type="ARBA" id="ARBA00023186"/>
    </source>
</evidence>
<dbReference type="GO" id="GO:0016887">
    <property type="term" value="F:ATP hydrolysis activity"/>
    <property type="evidence" value="ECO:0007669"/>
    <property type="project" value="InterPro"/>
</dbReference>
<dbReference type="InterPro" id="IPR018368">
    <property type="entry name" value="ClpA/B_CS1"/>
</dbReference>
<keyword evidence="13" id="KW-1185">Reference proteome</keyword>
<dbReference type="Gene3D" id="1.10.1780.10">
    <property type="entry name" value="Clp, N-terminal domain"/>
    <property type="match status" value="1"/>
</dbReference>
<keyword evidence="3 8" id="KW-0677">Repeat</keyword>
<dbReference type="SMART" id="SM01086">
    <property type="entry name" value="ClpB_D2-small"/>
    <property type="match status" value="1"/>
</dbReference>
<dbReference type="FunFam" id="3.40.50.300:FF:000120">
    <property type="entry name" value="ATP-dependent chaperone ClpB"/>
    <property type="match status" value="1"/>
</dbReference>
<evidence type="ECO:0000256" key="8">
    <source>
        <dbReference type="PROSITE-ProRule" id="PRU01251"/>
    </source>
</evidence>
<dbReference type="SUPFAM" id="SSF81923">
    <property type="entry name" value="Double Clp-N motif"/>
    <property type="match status" value="1"/>
</dbReference>
<dbReference type="Pfam" id="PF00004">
    <property type="entry name" value="AAA"/>
    <property type="match status" value="1"/>
</dbReference>
<dbReference type="CDD" id="cd00009">
    <property type="entry name" value="AAA"/>
    <property type="match status" value="1"/>
</dbReference>
<dbReference type="Pfam" id="PF02861">
    <property type="entry name" value="Clp_N"/>
    <property type="match status" value="1"/>
</dbReference>
<accession>I4B8L6</accession>
<dbReference type="InterPro" id="IPR004176">
    <property type="entry name" value="Clp_R_N"/>
</dbReference>
<dbReference type="Pfam" id="PF07724">
    <property type="entry name" value="AAA_2"/>
    <property type="match status" value="1"/>
</dbReference>
<evidence type="ECO:0000256" key="5">
    <source>
        <dbReference type="ARBA" id="ARBA00022840"/>
    </source>
</evidence>
<dbReference type="InterPro" id="IPR050130">
    <property type="entry name" value="ClpA_ClpB"/>
</dbReference>
<evidence type="ECO:0000256" key="10">
    <source>
        <dbReference type="SAM" id="Coils"/>
    </source>
</evidence>
<dbReference type="EMBL" id="CP002959">
    <property type="protein sequence ID" value="AFM13623.1"/>
    <property type="molecule type" value="Genomic_DNA"/>
</dbReference>
<keyword evidence="10" id="KW-0175">Coiled coil</keyword>
<dbReference type="KEGG" id="tpx:Turpa_2984"/>
<dbReference type="InterPro" id="IPR036628">
    <property type="entry name" value="Clp_N_dom_sf"/>
</dbReference>
<keyword evidence="4 9" id="KW-0547">Nucleotide-binding</keyword>
<evidence type="ECO:0000313" key="13">
    <source>
        <dbReference type="Proteomes" id="UP000006048"/>
    </source>
</evidence>
<evidence type="ECO:0000256" key="9">
    <source>
        <dbReference type="RuleBase" id="RU004432"/>
    </source>
</evidence>
<comment type="subunit">
    <text evidence="7">Homohexamer. The oligomerization is ATP-dependent.</text>
</comment>
<evidence type="ECO:0000313" key="12">
    <source>
        <dbReference type="EMBL" id="AFM13623.1"/>
    </source>
</evidence>
<evidence type="ECO:0000256" key="4">
    <source>
        <dbReference type="ARBA" id="ARBA00022741"/>
    </source>
</evidence>
<organism evidence="12 13">
    <name type="scientific">Turneriella parva (strain ATCC BAA-1111 / DSM 21527 / NCTC 11395 / H)</name>
    <name type="common">Leptospira parva</name>
    <dbReference type="NCBI Taxonomy" id="869212"/>
    <lineage>
        <taxon>Bacteria</taxon>
        <taxon>Pseudomonadati</taxon>
        <taxon>Spirochaetota</taxon>
        <taxon>Spirochaetia</taxon>
        <taxon>Leptospirales</taxon>
        <taxon>Leptospiraceae</taxon>
        <taxon>Turneriella</taxon>
    </lineage>
</organism>
<dbReference type="InterPro" id="IPR019489">
    <property type="entry name" value="Clp_ATPase_C"/>
</dbReference>
<feature type="coiled-coil region" evidence="10">
    <location>
        <begin position="408"/>
        <end position="488"/>
    </location>
</feature>
<dbReference type="GO" id="GO:0005524">
    <property type="term" value="F:ATP binding"/>
    <property type="evidence" value="ECO:0007669"/>
    <property type="project" value="UniProtKB-KW"/>
</dbReference>
<evidence type="ECO:0000256" key="7">
    <source>
        <dbReference type="ARBA" id="ARBA00026057"/>
    </source>
</evidence>
<sequence length="853" mass="95127">MTIKTRAVYQSAVAKAQELGHADITPEHFMAALFDEADGLPVQVLHRLNISPEKATELFESYLARLPRAQGNFEPGQNLSGDARKFMQLAEKEMSGLGDQYLSLEHLLLAYTNGNFALKKELFALGLDRARLASVLKELRGSQKADSDNPEAKFNALQKYGKNLNELARSGKLDPVIGRDEEIRRTIQILSRRNKNNPLLIGEPGTGKTAIVEGLAGRIVSGDVPDILRDKTVVTLDMGSLIAGAKYRGEFEERLKAVLDEVRTNQDKLILFIDEIHTVVGAGATEGSLDAANMLKPALARGEIHLIGATTLKEYQKHIEKDSALERRFQSVYVSEPSVEDAVTILRGLRDRYEVHHGIRITDAAIVSAATLSNRYIADRFLPDKAIDLIDEACAKLKIERNSMPQELDDLNRRIIALTIEETALNRENDTLSVERLNAVRKELSELREEFQAMKVKLDTEKKDLGLSTEIKAEIEKLKTEEAAAERKGDLNRVAELRYGKIPELQKKLEAAIQQVRGKSPELRLLKEEVTEEDIAEIVSRWTGIPVAKMLTSEKTKLLNIETALHGRVVGQETAVEAIANAIRRNRAGIADEDKPIGSFLFLGPTGVGKTETAKALAEYLFDDAKALVRIDMSEYMEKHSVAKLIGSPPGYIGYDEGGQLTEKVRRRPYSVILFDEIEKAHPDVFNLFLQILDEGRLTDAKGRLVNFRNTILIMTSNLGSEHLANAELNSEEQEVRVLDTVRGFFRPEFLNRIDGVIQFHRLGAKHLESIAGLQIDHVVGKIRERGLELEVGPDVRKLIIEHGFDEEYGARPMKRAIENLLLNPLAKALLEGKAEQGKKIVAKRVLDTVEFA</sequence>
<dbReference type="InterPro" id="IPR001270">
    <property type="entry name" value="ClpA/B"/>
</dbReference>
<dbReference type="Gene3D" id="3.40.50.300">
    <property type="entry name" value="P-loop containing nucleotide triphosphate hydrolases"/>
    <property type="match status" value="3"/>
</dbReference>
<dbReference type="PROSITE" id="PS51903">
    <property type="entry name" value="CLP_R"/>
    <property type="match status" value="1"/>
</dbReference>
<name>I4B8L6_TURPD</name>
<dbReference type="FunFam" id="3.40.50.300:FF:000025">
    <property type="entry name" value="ATP-dependent Clp protease subunit"/>
    <property type="match status" value="1"/>
</dbReference>
<dbReference type="PROSITE" id="PS00870">
    <property type="entry name" value="CLPAB_1"/>
    <property type="match status" value="1"/>
</dbReference>
<proteinExistence type="inferred from homology"/>
<dbReference type="SMART" id="SM00382">
    <property type="entry name" value="AAA"/>
    <property type="match status" value="2"/>
</dbReference>
<dbReference type="PANTHER" id="PTHR11638:SF18">
    <property type="entry name" value="HEAT SHOCK PROTEIN 104"/>
    <property type="match status" value="1"/>
</dbReference>
<dbReference type="PATRIC" id="fig|869212.3.peg.3008"/>
<dbReference type="STRING" id="869212.Turpa_2984"/>
<dbReference type="GO" id="GO:0005737">
    <property type="term" value="C:cytoplasm"/>
    <property type="evidence" value="ECO:0007669"/>
    <property type="project" value="TreeGrafter"/>
</dbReference>
<dbReference type="AlphaFoldDB" id="I4B8L6"/>
<dbReference type="FunFam" id="3.40.50.300:FF:000010">
    <property type="entry name" value="Chaperone clpB 1, putative"/>
    <property type="match status" value="1"/>
</dbReference>
<evidence type="ECO:0000256" key="2">
    <source>
        <dbReference type="ARBA" id="ARBA00017574"/>
    </source>
</evidence>
<dbReference type="InterPro" id="IPR003959">
    <property type="entry name" value="ATPase_AAA_core"/>
</dbReference>
<evidence type="ECO:0000259" key="11">
    <source>
        <dbReference type="PROSITE" id="PS51903"/>
    </source>
</evidence>
<dbReference type="PANTHER" id="PTHR11638">
    <property type="entry name" value="ATP-DEPENDENT CLP PROTEASE"/>
    <property type="match status" value="1"/>
</dbReference>
<gene>
    <name evidence="12" type="ordered locus">Turpa_2984</name>
</gene>
<dbReference type="Pfam" id="PF17871">
    <property type="entry name" value="AAA_lid_9"/>
    <property type="match status" value="1"/>
</dbReference>
<dbReference type="PROSITE" id="PS00871">
    <property type="entry name" value="CLPAB_2"/>
    <property type="match status" value="1"/>
</dbReference>
<dbReference type="CDD" id="cd19499">
    <property type="entry name" value="RecA-like_ClpB_Hsp104-like"/>
    <property type="match status" value="1"/>
</dbReference>
<dbReference type="Pfam" id="PF10431">
    <property type="entry name" value="ClpB_D2-small"/>
    <property type="match status" value="1"/>
</dbReference>
<dbReference type="SUPFAM" id="SSF52540">
    <property type="entry name" value="P-loop containing nucleoside triphosphate hydrolases"/>
    <property type="match status" value="2"/>
</dbReference>
<protein>
    <recommendedName>
        <fullName evidence="2">Chaperone protein ClpB</fullName>
    </recommendedName>
</protein>
<dbReference type="InterPro" id="IPR028299">
    <property type="entry name" value="ClpA/B_CS2"/>
</dbReference>
<evidence type="ECO:0000256" key="3">
    <source>
        <dbReference type="ARBA" id="ARBA00022737"/>
    </source>
</evidence>
<dbReference type="InterPro" id="IPR003593">
    <property type="entry name" value="AAA+_ATPase"/>
</dbReference>
<evidence type="ECO:0000256" key="1">
    <source>
        <dbReference type="ARBA" id="ARBA00008675"/>
    </source>
</evidence>
<dbReference type="InterPro" id="IPR027417">
    <property type="entry name" value="P-loop_NTPase"/>
</dbReference>
<feature type="domain" description="Clp R" evidence="11">
    <location>
        <begin position="1"/>
        <end position="142"/>
    </location>
</feature>
<keyword evidence="6 9" id="KW-0143">Chaperone</keyword>
<dbReference type="Gene3D" id="1.10.8.60">
    <property type="match status" value="1"/>
</dbReference>
<comment type="similarity">
    <text evidence="1 9">Belongs to the ClpA/ClpB family.</text>
</comment>
<dbReference type="InterPro" id="IPR041546">
    <property type="entry name" value="ClpA/ClpB_AAA_lid"/>
</dbReference>
<dbReference type="HOGENOM" id="CLU_005070_4_0_12"/>
<keyword evidence="5 9" id="KW-0067">ATP-binding</keyword>
<dbReference type="Proteomes" id="UP000006048">
    <property type="component" value="Chromosome"/>
</dbReference>
<dbReference type="GO" id="GO:0034605">
    <property type="term" value="P:cellular response to heat"/>
    <property type="evidence" value="ECO:0007669"/>
    <property type="project" value="TreeGrafter"/>
</dbReference>